<sequence length="506" mass="54583">MGSAAVSARSYSAQKLPLVKVQNGTLGGAFNSQYNQDFFLGIPYAAPPIDDLRLNRPNPSKPWSGTRKADSYSAQCHGTSVGLAGFSQVESVETMSEDCLYLNVIRPAGVTKGSKLPVLVWIHGGGWFEGSASDSRYNGTFLVQTSVQMGKPLLFISFNYRLGAFGYLSGQQVQKAGISNLGLHDQRQALAWIQENVHSFGGDRTRVTVMGESAGALSIGFHLLGRDDGLFSAAIAQSGSTFTPALHRSSEQQQADFDGVLNATGCAGSTEALSCLRTIPASSLREASKTLALSFTPDGDLVPKSALKSLEQGQFVRIPLLIGTNRNEGTSFVQQALRQPISTNADLQAFIQSTWGLGKISKSALQRLAKLYQRDIASPAAGLGPVAADQGPQFGSQYGAATLWMGDMMFSAGRRITNQAWARFRVPSYSYFFDTVTANVNATTLGVAHFQEIPYTFGNVQRIGWERDPFPSETTLKKKHKELAAIMSRMWISFAATHSPNNHQGA</sequence>
<keyword evidence="2" id="KW-1185">Reference proteome</keyword>
<evidence type="ECO:0000313" key="2">
    <source>
        <dbReference type="Proteomes" id="UP001148629"/>
    </source>
</evidence>
<protein>
    <submittedName>
        <fullName evidence="1">Uncharacterized protein</fullName>
    </submittedName>
</protein>
<reference evidence="1" key="1">
    <citation type="submission" date="2022-08" db="EMBL/GenBank/DDBJ databases">
        <title>Genome Sequence of Fusarium decemcellulare.</title>
        <authorList>
            <person name="Buettner E."/>
        </authorList>
    </citation>
    <scope>NUCLEOTIDE SEQUENCE</scope>
    <source>
        <strain evidence="1">Babe19</strain>
    </source>
</reference>
<evidence type="ECO:0000313" key="1">
    <source>
        <dbReference type="EMBL" id="KAJ3534527.1"/>
    </source>
</evidence>
<name>A0ACC1S8W3_9HYPO</name>
<proteinExistence type="predicted"/>
<gene>
    <name evidence="1" type="ORF">NM208_g7506</name>
</gene>
<dbReference type="EMBL" id="JANRMS010000777">
    <property type="protein sequence ID" value="KAJ3534527.1"/>
    <property type="molecule type" value="Genomic_DNA"/>
</dbReference>
<accession>A0ACC1S8W3</accession>
<comment type="caution">
    <text evidence="1">The sequence shown here is derived from an EMBL/GenBank/DDBJ whole genome shotgun (WGS) entry which is preliminary data.</text>
</comment>
<dbReference type="Proteomes" id="UP001148629">
    <property type="component" value="Unassembled WGS sequence"/>
</dbReference>
<organism evidence="1 2">
    <name type="scientific">Fusarium decemcellulare</name>
    <dbReference type="NCBI Taxonomy" id="57161"/>
    <lineage>
        <taxon>Eukaryota</taxon>
        <taxon>Fungi</taxon>
        <taxon>Dikarya</taxon>
        <taxon>Ascomycota</taxon>
        <taxon>Pezizomycotina</taxon>
        <taxon>Sordariomycetes</taxon>
        <taxon>Hypocreomycetidae</taxon>
        <taxon>Hypocreales</taxon>
        <taxon>Nectriaceae</taxon>
        <taxon>Fusarium</taxon>
        <taxon>Fusarium decemcellulare species complex</taxon>
    </lineage>
</organism>